<reference evidence="5 8" key="2">
    <citation type="submission" date="2017-06" db="EMBL/GenBank/DDBJ databases">
        <title>Complete genome of Helicobacter apodemus.</title>
        <authorList>
            <person name="Cho S."/>
        </authorList>
    </citation>
    <scope>NUCLEOTIDE SEQUENCE [LARGE SCALE GENOMIC DNA]</scope>
    <source>
        <strain evidence="5">SCJK1</strain>
        <strain evidence="8">SNUVETPUB-15-01</strain>
    </source>
</reference>
<evidence type="ECO:0000256" key="3">
    <source>
        <dbReference type="ARBA" id="ARBA00022737"/>
    </source>
</evidence>
<dbReference type="Proteomes" id="UP000244890">
    <property type="component" value="Chromosome"/>
</dbReference>
<sequence length="158" mass="16873">MIHPLSDVQSKNIGANTKIWQFCVVLPNAVIGENCNICSHCFIENDVKIGNNVTIKCGVQVWDGILIEDEVFIGANVSFTNDKYPRSKVYPKEFLRTIIKNGASIGAGAVILPGVTIGEGALIGAGAVVNKDVPPFYKFISKRETTLAPIGRLGGGGK</sequence>
<reference evidence="6 7" key="1">
    <citation type="journal article" date="2014" name="Genome Announc.">
        <title>Draft genome sequences of eight enterohepatic helicobacter species isolated from both laboratory and wild rodents.</title>
        <authorList>
            <person name="Sheh A."/>
            <person name="Shen Z."/>
            <person name="Fox J.G."/>
        </authorList>
    </citation>
    <scope>NUCLEOTIDE SEQUENCE [LARGE SCALE GENOMIC DNA]</scope>
    <source>
        <strain evidence="6 7">MIT-03-7007</strain>
    </source>
</reference>
<keyword evidence="5" id="KW-0413">Isomerase</keyword>
<keyword evidence="2 6" id="KW-0808">Transferase</keyword>
<gene>
    <name evidence="5" type="ORF">CDV25_08050</name>
    <name evidence="6" type="ORF">LS72_002375</name>
</gene>
<evidence type="ECO:0000256" key="4">
    <source>
        <dbReference type="ARBA" id="ARBA00023315"/>
    </source>
</evidence>
<evidence type="ECO:0000313" key="6">
    <source>
        <dbReference type="EMBL" id="TLE16725.1"/>
    </source>
</evidence>
<evidence type="ECO:0000313" key="5">
    <source>
        <dbReference type="EMBL" id="AWI35110.1"/>
    </source>
</evidence>
<dbReference type="RefSeq" id="WP_108911861.1">
    <property type="nucleotide sequence ID" value="NZ_CP021886.1"/>
</dbReference>
<evidence type="ECO:0000256" key="2">
    <source>
        <dbReference type="ARBA" id="ARBA00022679"/>
    </source>
</evidence>
<dbReference type="AlphaFoldDB" id="A0A2U8FFP2"/>
<evidence type="ECO:0000313" key="8">
    <source>
        <dbReference type="Proteomes" id="UP000244890"/>
    </source>
</evidence>
<dbReference type="Proteomes" id="UP000029920">
    <property type="component" value="Unassembled WGS sequence"/>
</dbReference>
<dbReference type="InterPro" id="IPR011004">
    <property type="entry name" value="Trimer_LpxA-like_sf"/>
</dbReference>
<dbReference type="InterPro" id="IPR050179">
    <property type="entry name" value="Trans_hexapeptide_repeat"/>
</dbReference>
<organism evidence="5 8">
    <name type="scientific">Helicobacter apodemus</name>
    <dbReference type="NCBI Taxonomy" id="135569"/>
    <lineage>
        <taxon>Bacteria</taxon>
        <taxon>Pseudomonadati</taxon>
        <taxon>Campylobacterota</taxon>
        <taxon>Epsilonproteobacteria</taxon>
        <taxon>Campylobacterales</taxon>
        <taxon>Helicobacteraceae</taxon>
        <taxon>Helicobacter</taxon>
    </lineage>
</organism>
<reference evidence="6" key="3">
    <citation type="submission" date="2018-04" db="EMBL/GenBank/DDBJ databases">
        <authorList>
            <person name="Sheh A."/>
            <person name="Shen Z."/>
            <person name="Mannion A.J."/>
            <person name="Fox J.G."/>
        </authorList>
    </citation>
    <scope>NUCLEOTIDE SEQUENCE</scope>
    <source>
        <strain evidence="6">MIT-03-7007</strain>
    </source>
</reference>
<proteinExistence type="inferred from homology"/>
<dbReference type="PANTHER" id="PTHR43300">
    <property type="entry name" value="ACETYLTRANSFERASE"/>
    <property type="match status" value="1"/>
</dbReference>
<dbReference type="EMBL" id="JRPC02000004">
    <property type="protein sequence ID" value="TLE16725.1"/>
    <property type="molecule type" value="Genomic_DNA"/>
</dbReference>
<protein>
    <submittedName>
        <fullName evidence="6">N-acetyltransferase</fullName>
    </submittedName>
    <submittedName>
        <fullName evidence="5">dTDP-6-deoxy-3,4-keto-hexulose isomerase</fullName>
    </submittedName>
</protein>
<dbReference type="EMBL" id="CP021886">
    <property type="protein sequence ID" value="AWI35110.1"/>
    <property type="molecule type" value="Genomic_DNA"/>
</dbReference>
<dbReference type="KEGG" id="had:CDV25_08050"/>
<dbReference type="GO" id="GO:0016746">
    <property type="term" value="F:acyltransferase activity"/>
    <property type="evidence" value="ECO:0007669"/>
    <property type="project" value="UniProtKB-KW"/>
</dbReference>
<keyword evidence="3" id="KW-0677">Repeat</keyword>
<dbReference type="Gene3D" id="2.160.10.10">
    <property type="entry name" value="Hexapeptide repeat proteins"/>
    <property type="match status" value="1"/>
</dbReference>
<dbReference type="SUPFAM" id="SSF51161">
    <property type="entry name" value="Trimeric LpxA-like enzymes"/>
    <property type="match status" value="1"/>
</dbReference>
<evidence type="ECO:0000256" key="1">
    <source>
        <dbReference type="ARBA" id="ARBA00007274"/>
    </source>
</evidence>
<dbReference type="CDD" id="cd03358">
    <property type="entry name" value="LbH_WxcM_N_like"/>
    <property type="match status" value="1"/>
</dbReference>
<dbReference type="Pfam" id="PF00132">
    <property type="entry name" value="Hexapep"/>
    <property type="match status" value="3"/>
</dbReference>
<dbReference type="GO" id="GO:0016853">
    <property type="term" value="F:isomerase activity"/>
    <property type="evidence" value="ECO:0007669"/>
    <property type="project" value="UniProtKB-KW"/>
</dbReference>
<dbReference type="OrthoDB" id="9782091at2"/>
<dbReference type="PANTHER" id="PTHR43300:SF4">
    <property type="entry name" value="ACYL-[ACYL-CARRIER-PROTEIN]--UDP-N-ACETYLGLUCOSAMINE O-ACYLTRANSFERASE"/>
    <property type="match status" value="1"/>
</dbReference>
<keyword evidence="4" id="KW-0012">Acyltransferase</keyword>
<dbReference type="InterPro" id="IPR001451">
    <property type="entry name" value="Hexapep"/>
</dbReference>
<dbReference type="PROSITE" id="PS00101">
    <property type="entry name" value="HEXAPEP_TRANSFERASES"/>
    <property type="match status" value="1"/>
</dbReference>
<name>A0A2U8FFP2_9HELI</name>
<evidence type="ECO:0000313" key="7">
    <source>
        <dbReference type="Proteomes" id="UP000029920"/>
    </source>
</evidence>
<keyword evidence="7" id="KW-1185">Reference proteome</keyword>
<dbReference type="InterPro" id="IPR018357">
    <property type="entry name" value="Hexapep_transf_CS"/>
</dbReference>
<accession>A0A2U8FFP2</accession>
<comment type="similarity">
    <text evidence="1">Belongs to the transferase hexapeptide repeat family.</text>
</comment>